<dbReference type="OrthoDB" id="9958391at2"/>
<evidence type="ECO:0000313" key="2">
    <source>
        <dbReference type="Proteomes" id="UP000469440"/>
    </source>
</evidence>
<reference evidence="1 2" key="1">
    <citation type="submission" date="2019-09" db="EMBL/GenBank/DDBJ databases">
        <title>Genome sequence of Clostridium sp. EA1.</title>
        <authorList>
            <person name="Poehlein A."/>
            <person name="Bengelsdorf F.R."/>
            <person name="Daniel R."/>
        </authorList>
    </citation>
    <scope>NUCLEOTIDE SEQUENCE [LARGE SCALE GENOMIC DNA]</scope>
    <source>
        <strain evidence="1 2">EA1</strain>
    </source>
</reference>
<comment type="caution">
    <text evidence="1">The sequence shown here is derived from an EMBL/GenBank/DDBJ whole genome shotgun (WGS) entry which is preliminary data.</text>
</comment>
<accession>A0A6N8HUP6</accession>
<proteinExistence type="predicted"/>
<dbReference type="Proteomes" id="UP000469440">
    <property type="component" value="Unassembled WGS sequence"/>
</dbReference>
<dbReference type="AlphaFoldDB" id="A0A6N8HUP6"/>
<name>A0A6N8HUP6_9FIRM</name>
<dbReference type="EMBL" id="VWXL01000004">
    <property type="protein sequence ID" value="MVB09514.1"/>
    <property type="molecule type" value="Genomic_DNA"/>
</dbReference>
<protein>
    <submittedName>
        <fullName evidence="1">Uncharacterized protein</fullName>
    </submittedName>
</protein>
<evidence type="ECO:0000313" key="1">
    <source>
        <dbReference type="EMBL" id="MVB09514.1"/>
    </source>
</evidence>
<keyword evidence="2" id="KW-1185">Reference proteome</keyword>
<dbReference type="RefSeq" id="WP_156989523.1">
    <property type="nucleotide sequence ID" value="NZ_VWXL01000004.1"/>
</dbReference>
<sequence>MTNQQINEIIKALAYGETPQQIADAEGVTVSDVQQVQRDYAMEIDYERQTLRKVGYIHE</sequence>
<gene>
    <name evidence="1" type="ORF">CAFE_01700</name>
</gene>
<organism evidence="1 2">
    <name type="scientific">Caproicibacter fermentans</name>
    <dbReference type="NCBI Taxonomy" id="2576756"/>
    <lineage>
        <taxon>Bacteria</taxon>
        <taxon>Bacillati</taxon>
        <taxon>Bacillota</taxon>
        <taxon>Clostridia</taxon>
        <taxon>Eubacteriales</taxon>
        <taxon>Acutalibacteraceae</taxon>
        <taxon>Caproicibacter</taxon>
    </lineage>
</organism>